<feature type="transmembrane region" description="Helical" evidence="5">
    <location>
        <begin position="163"/>
        <end position="183"/>
    </location>
</feature>
<keyword evidence="9" id="KW-1185">Reference proteome</keyword>
<sequence>MNQILDAAKGLLSLYVDVFGGDLLRYFLGAGGVFLAINLAMSRQLASQKIGERKIPAGQMSREIRASLRTVAIFAATGTVIALGARSGAMTVYPHVSDYGIAYFWVSTALLIVLHDAWFYWTHRALHYPPLFRRFHRLHHRSKRPTPFTSYSFDTGEAVVNGIYLPLILLVLPAHPLALLIFVTHMMLRNALAHCGYEVFPARGDGRPLFGWMTTVTHHDMHHACAGKNLGFYFTWWDRWMGTEHPAYLDAFKAVGTPVSVGSVRLGAVLFVLFLGLGAGGALAADLKGRYAAPGLAAIIEFNPCKASPDRRCGTLVWLWDADEMPHAEVGEIIMPDLEFDGQKWVGRLRSPQNGWVFKGKVVPVGRAQLHLKGCAGPICAQQTWWSVGYLAKVLGDGS</sequence>
<dbReference type="InterPro" id="IPR050307">
    <property type="entry name" value="Sterol_Desaturase_Related"/>
</dbReference>
<feature type="domain" description="Fatty acid hydroxylase" evidence="6">
    <location>
        <begin position="109"/>
        <end position="243"/>
    </location>
</feature>
<accession>A0ABM6PGD8</accession>
<reference evidence="8 9" key="4">
    <citation type="journal article" date="2018" name="Environ. Microbiol. Rep.">
        <title>Phylogenetic distribution of roseobacticides in the Roseobacter group and their effect on microalgae.</title>
        <authorList>
            <person name="Sonnenschein E.C."/>
            <person name="Phippen C.B."/>
            <person name="Bentzon-Tilia M."/>
            <person name="Rasmussen S.A."/>
            <person name="Nielsen K.F."/>
            <person name="Gram L."/>
        </authorList>
    </citation>
    <scope>NUCLEOTIDE SEQUENCE [LARGE SCALE GENOMIC DNA]</scope>
    <source>
        <strain evidence="8 9">P36</strain>
    </source>
</reference>
<keyword evidence="2 5" id="KW-0812">Transmembrane</keyword>
<proteinExistence type="predicted"/>
<dbReference type="Pfam" id="PF09917">
    <property type="entry name" value="DUF2147"/>
    <property type="match status" value="1"/>
</dbReference>
<feature type="transmembrane region" description="Helical" evidence="5">
    <location>
        <begin position="23"/>
        <end position="45"/>
    </location>
</feature>
<feature type="transmembrane region" description="Helical" evidence="5">
    <location>
        <begin position="266"/>
        <end position="285"/>
    </location>
</feature>
<reference evidence="8 9" key="1">
    <citation type="journal article" date="2017" name="Front. Microbiol.">
        <title>Phaeobacter piscinae sp. nov., a species of the Roseobacter group and potential aquaculture probiont.</title>
        <authorList>
            <person name="Sonnenschein E.C."/>
            <person name="Phippen C.B.W."/>
            <person name="Nielsen K.F."/>
            <person name="Mateiu R.V."/>
            <person name="Melchiorsen J."/>
            <person name="Gram L."/>
            <person name="Overmann J."/>
            <person name="Freese H.M."/>
        </authorList>
    </citation>
    <scope>NUCLEOTIDE SEQUENCE [LARGE SCALE GENOMIC DNA]</scope>
    <source>
        <strain evidence="8 9">P36</strain>
    </source>
</reference>
<dbReference type="Pfam" id="PF04116">
    <property type="entry name" value="FA_hydroxylase"/>
    <property type="match status" value="1"/>
</dbReference>
<organism evidence="8 9">
    <name type="scientific">Phaeobacter piscinae</name>
    <dbReference type="NCBI Taxonomy" id="1580596"/>
    <lineage>
        <taxon>Bacteria</taxon>
        <taxon>Pseudomonadati</taxon>
        <taxon>Pseudomonadota</taxon>
        <taxon>Alphaproteobacteria</taxon>
        <taxon>Rhodobacterales</taxon>
        <taxon>Roseobacteraceae</taxon>
        <taxon>Phaeobacter</taxon>
    </lineage>
</organism>
<evidence type="ECO:0000256" key="4">
    <source>
        <dbReference type="ARBA" id="ARBA00023136"/>
    </source>
</evidence>
<reference evidence="8 9" key="2">
    <citation type="journal article" date="2017" name="Genome Biol. Evol.">
        <title>Trajectories and Drivers of Genome Evolution in Surface-Associated Marine Phaeobacter.</title>
        <authorList>
            <person name="Freese H.M."/>
            <person name="Sikorski J."/>
            <person name="Bunk B."/>
            <person name="Scheuner C."/>
            <person name="Meier-Kolthoff J.P."/>
            <person name="Sproer C."/>
            <person name="Gram L."/>
            <person name="Overmann J."/>
        </authorList>
    </citation>
    <scope>NUCLEOTIDE SEQUENCE [LARGE SCALE GENOMIC DNA]</scope>
    <source>
        <strain evidence="8 9">P36</strain>
    </source>
</reference>
<dbReference type="PANTHER" id="PTHR11863">
    <property type="entry name" value="STEROL DESATURASE"/>
    <property type="match status" value="1"/>
</dbReference>
<keyword evidence="4 5" id="KW-0472">Membrane</keyword>
<feature type="transmembrane region" description="Helical" evidence="5">
    <location>
        <begin position="66"/>
        <end position="89"/>
    </location>
</feature>
<name>A0ABM6PGD8_9RHOB</name>
<dbReference type="Proteomes" id="UP000218891">
    <property type="component" value="Chromosome"/>
</dbReference>
<gene>
    <name evidence="8" type="ORF">PhaeoP36_02554</name>
</gene>
<protein>
    <submittedName>
        <fullName evidence="8">C-5 sterol desaturase</fullName>
        <ecNumber evidence="8">1.3.3.-</ecNumber>
    </submittedName>
</protein>
<reference evidence="8 9" key="3">
    <citation type="journal article" date="2017" name="Int. J. Syst. Evol. Microbiol.">
        <title>Adaptation of Surface-Associated Bacteria to the Open Ocean: A Genomically Distinct Subpopulation of Phaeobacter gallaeciensis Colonizes Pacific Mesozooplankton.</title>
        <authorList>
            <person name="Freese H.M."/>
            <person name="Methner A."/>
            <person name="Overmann J."/>
        </authorList>
    </citation>
    <scope>NUCLEOTIDE SEQUENCE [LARGE SCALE GENOMIC DNA]</scope>
    <source>
        <strain evidence="8 9">P36</strain>
    </source>
</reference>
<dbReference type="InterPro" id="IPR006694">
    <property type="entry name" value="Fatty_acid_hydroxylase"/>
</dbReference>
<dbReference type="GO" id="GO:0016491">
    <property type="term" value="F:oxidoreductase activity"/>
    <property type="evidence" value="ECO:0007669"/>
    <property type="project" value="UniProtKB-KW"/>
</dbReference>
<feature type="domain" description="DUF2147" evidence="7">
    <location>
        <begin position="298"/>
        <end position="385"/>
    </location>
</feature>
<evidence type="ECO:0000259" key="7">
    <source>
        <dbReference type="Pfam" id="PF09917"/>
    </source>
</evidence>
<evidence type="ECO:0000256" key="5">
    <source>
        <dbReference type="SAM" id="Phobius"/>
    </source>
</evidence>
<dbReference type="EMBL" id="CP010643">
    <property type="protein sequence ID" value="ATG36666.1"/>
    <property type="molecule type" value="Genomic_DNA"/>
</dbReference>
<keyword evidence="3 5" id="KW-1133">Transmembrane helix</keyword>
<evidence type="ECO:0000313" key="8">
    <source>
        <dbReference type="EMBL" id="ATG36666.1"/>
    </source>
</evidence>
<evidence type="ECO:0000313" key="9">
    <source>
        <dbReference type="Proteomes" id="UP000218891"/>
    </source>
</evidence>
<comment type="subcellular location">
    <subcellularLocation>
        <location evidence="1">Membrane</location>
    </subcellularLocation>
</comment>
<evidence type="ECO:0000256" key="2">
    <source>
        <dbReference type="ARBA" id="ARBA00022692"/>
    </source>
</evidence>
<evidence type="ECO:0000256" key="3">
    <source>
        <dbReference type="ARBA" id="ARBA00022989"/>
    </source>
</evidence>
<dbReference type="RefSeq" id="WP_096869339.1">
    <property type="nucleotide sequence ID" value="NZ_CP010643.1"/>
</dbReference>
<evidence type="ECO:0000259" key="6">
    <source>
        <dbReference type="Pfam" id="PF04116"/>
    </source>
</evidence>
<evidence type="ECO:0000256" key="1">
    <source>
        <dbReference type="ARBA" id="ARBA00004370"/>
    </source>
</evidence>
<dbReference type="InterPro" id="IPR019223">
    <property type="entry name" value="DUF2147"/>
</dbReference>
<feature type="transmembrane region" description="Helical" evidence="5">
    <location>
        <begin position="101"/>
        <end position="121"/>
    </location>
</feature>
<keyword evidence="8" id="KW-0560">Oxidoreductase</keyword>
<dbReference type="EC" id="1.3.3.-" evidence="8"/>